<feature type="chain" id="PRO_5002113404" description="Bacterial Ig domain-containing protein" evidence="1">
    <location>
        <begin position="24"/>
        <end position="183"/>
    </location>
</feature>
<dbReference type="AlphaFoldDB" id="A0A0B5ATL9"/>
<feature type="signal peptide" evidence="1">
    <location>
        <begin position="1"/>
        <end position="23"/>
    </location>
</feature>
<protein>
    <recommendedName>
        <fullName evidence="4">Bacterial Ig domain-containing protein</fullName>
    </recommendedName>
</protein>
<gene>
    <name evidence="2" type="ORF">JMA_41190</name>
</gene>
<keyword evidence="3" id="KW-1185">Reference proteome</keyword>
<dbReference type="Proteomes" id="UP000031449">
    <property type="component" value="Plasmid unnamed"/>
</dbReference>
<dbReference type="HOGENOM" id="CLU_1473318_0_0_9"/>
<sequence length="183" mass="19619">MKGMKKVKIITCSMILAGLGFMAFEHPDTVWGNTPQATYVPSGIAKVEYQLTGAMNQDWTTINVASATSTTGFDLKLTEEGATHVLVAATDNAGNIAMEMKVFYVGNDGTNTPSPMKNIQYRLSGATTQGLTDYTAPFTVKNEGKTTVHITAEDMAGNTVTMTREVKIDKSSPINNGVTITLQ</sequence>
<dbReference type="OrthoDB" id="2479526at2"/>
<name>A0A0B5ATL9_9BACL</name>
<evidence type="ECO:0008006" key="4">
    <source>
        <dbReference type="Google" id="ProtNLM"/>
    </source>
</evidence>
<evidence type="ECO:0000256" key="1">
    <source>
        <dbReference type="SAM" id="SignalP"/>
    </source>
</evidence>
<accession>A0A0B5ATL9</accession>
<dbReference type="KEGG" id="jeo:JMA_41190"/>
<keyword evidence="2" id="KW-0614">Plasmid</keyword>
<geneLocation type="plasmid" evidence="3"/>
<proteinExistence type="predicted"/>
<dbReference type="EMBL" id="CP009417">
    <property type="protein sequence ID" value="AJD93436.1"/>
    <property type="molecule type" value="Genomic_DNA"/>
</dbReference>
<dbReference type="BioCyc" id="JESP1508404:G14D9-13403-MONOMER"/>
<reference evidence="2 3" key="1">
    <citation type="submission" date="2014-08" db="EMBL/GenBank/DDBJ databases">
        <title>Complete genome of a marine bacteria Jeotgalibacillus malaysiensis.</title>
        <authorList>
            <person name="Yaakop A.S."/>
            <person name="Chan K.-G."/>
            <person name="Goh K.M."/>
        </authorList>
    </citation>
    <scope>NUCLEOTIDE SEQUENCE [LARGE SCALE GENOMIC DNA]</scope>
    <source>
        <strain evidence="2 3">D5</strain>
        <plasmid evidence="3">Plasmid</plasmid>
    </source>
</reference>
<evidence type="ECO:0000313" key="3">
    <source>
        <dbReference type="Proteomes" id="UP000031449"/>
    </source>
</evidence>
<evidence type="ECO:0000313" key="2">
    <source>
        <dbReference type="EMBL" id="AJD93436.1"/>
    </source>
</evidence>
<keyword evidence="1" id="KW-0732">Signal</keyword>
<organism evidence="2 3">
    <name type="scientific">Jeotgalibacillus malaysiensis</name>
    <dbReference type="NCBI Taxonomy" id="1508404"/>
    <lineage>
        <taxon>Bacteria</taxon>
        <taxon>Bacillati</taxon>
        <taxon>Bacillota</taxon>
        <taxon>Bacilli</taxon>
        <taxon>Bacillales</taxon>
        <taxon>Caryophanaceae</taxon>
        <taxon>Jeotgalibacillus</taxon>
    </lineage>
</organism>